<feature type="domain" description="PPIase cyclophilin-type" evidence="5">
    <location>
        <begin position="33"/>
        <end position="191"/>
    </location>
</feature>
<dbReference type="PRINTS" id="PR00153">
    <property type="entry name" value="CSAPPISMRASE"/>
</dbReference>
<comment type="catalytic activity">
    <reaction evidence="1 4">
        <text>[protein]-peptidylproline (omega=180) = [protein]-peptidylproline (omega=0)</text>
        <dbReference type="Rhea" id="RHEA:16237"/>
        <dbReference type="Rhea" id="RHEA-COMP:10747"/>
        <dbReference type="Rhea" id="RHEA-COMP:10748"/>
        <dbReference type="ChEBI" id="CHEBI:83833"/>
        <dbReference type="ChEBI" id="CHEBI:83834"/>
        <dbReference type="EC" id="5.2.1.8"/>
    </reaction>
</comment>
<accession>A0A1E3P8X9</accession>
<evidence type="ECO:0000256" key="4">
    <source>
        <dbReference type="RuleBase" id="RU363019"/>
    </source>
</evidence>
<evidence type="ECO:0000256" key="2">
    <source>
        <dbReference type="ARBA" id="ARBA00023110"/>
    </source>
</evidence>
<dbReference type="RefSeq" id="XP_019040534.1">
    <property type="nucleotide sequence ID" value="XM_019184106.1"/>
</dbReference>
<evidence type="ECO:0000256" key="1">
    <source>
        <dbReference type="ARBA" id="ARBA00000971"/>
    </source>
</evidence>
<dbReference type="InterPro" id="IPR020892">
    <property type="entry name" value="Cyclophilin-type_PPIase_CS"/>
</dbReference>
<evidence type="ECO:0000256" key="3">
    <source>
        <dbReference type="ARBA" id="ARBA00023235"/>
    </source>
</evidence>
<protein>
    <recommendedName>
        <fullName evidence="4">Peptidyl-prolyl cis-trans isomerase</fullName>
        <shortName evidence="4">PPIase</shortName>
        <ecNumber evidence="4">5.2.1.8</ecNumber>
    </recommendedName>
</protein>
<proteinExistence type="inferred from homology"/>
<feature type="signal peptide" evidence="4">
    <location>
        <begin position="1"/>
        <end position="23"/>
    </location>
</feature>
<gene>
    <name evidence="6" type="ORF">WICANDRAFT_67915</name>
</gene>
<dbReference type="Gene3D" id="2.40.100.10">
    <property type="entry name" value="Cyclophilin-like"/>
    <property type="match status" value="1"/>
</dbReference>
<keyword evidence="2 4" id="KW-0697">Rotamase</keyword>
<comment type="similarity">
    <text evidence="4">Belongs to the cyclophilin-type PPIase family.</text>
</comment>
<dbReference type="GO" id="GO:0000324">
    <property type="term" value="C:fungal-type vacuole"/>
    <property type="evidence" value="ECO:0007669"/>
    <property type="project" value="TreeGrafter"/>
</dbReference>
<feature type="chain" id="PRO_5009027342" description="Peptidyl-prolyl cis-trans isomerase" evidence="4">
    <location>
        <begin position="24"/>
        <end position="223"/>
    </location>
</feature>
<dbReference type="AlphaFoldDB" id="A0A1E3P8X9"/>
<dbReference type="SUPFAM" id="SSF50891">
    <property type="entry name" value="Cyclophilin-like"/>
    <property type="match status" value="1"/>
</dbReference>
<comment type="function">
    <text evidence="4">PPIases accelerate the folding of proteins. It catalyzes the cis-trans isomerization of proline imidic peptide bonds in oligopeptides.</text>
</comment>
<sequence>MRLFSSAFTIVATFTLFISAVLAADPPITHKVYFDIKQGDEELGRVIFGLYGSVVPKTVENFRKLTISSDPEFGYINSIFHRVIPDFMIQGGDFTDRNGRGGKSIYGARFKDENFHIKHDKKGRLSMANAGKDTNGSQFFITTVLTPWLDGKHVVFGEVLEGFDIISKIEKTKTNWSNKPDVDIVISGTGELNEDGEVITSATLEESKATEAAKESAIVHDDL</sequence>
<name>A0A1E3P8X9_WICAA</name>
<dbReference type="STRING" id="683960.A0A1E3P8X9"/>
<dbReference type="PANTHER" id="PTHR11071:SF561">
    <property type="entry name" value="PEPTIDYL-PROLYL CIS-TRANS ISOMERASE D-RELATED"/>
    <property type="match status" value="1"/>
</dbReference>
<organism evidence="6 7">
    <name type="scientific">Wickerhamomyces anomalus (strain ATCC 58044 / CBS 1984 / NCYC 433 / NRRL Y-366-8)</name>
    <name type="common">Yeast</name>
    <name type="synonym">Hansenula anomala</name>
    <dbReference type="NCBI Taxonomy" id="683960"/>
    <lineage>
        <taxon>Eukaryota</taxon>
        <taxon>Fungi</taxon>
        <taxon>Dikarya</taxon>
        <taxon>Ascomycota</taxon>
        <taxon>Saccharomycotina</taxon>
        <taxon>Saccharomycetes</taxon>
        <taxon>Phaffomycetales</taxon>
        <taxon>Wickerhamomycetaceae</taxon>
        <taxon>Wickerhamomyces</taxon>
    </lineage>
</organism>
<dbReference type="Pfam" id="PF00160">
    <property type="entry name" value="Pro_isomerase"/>
    <property type="match status" value="1"/>
</dbReference>
<dbReference type="GO" id="GO:0003755">
    <property type="term" value="F:peptidyl-prolyl cis-trans isomerase activity"/>
    <property type="evidence" value="ECO:0007669"/>
    <property type="project" value="UniProtKB-UniRule"/>
</dbReference>
<dbReference type="InterPro" id="IPR029000">
    <property type="entry name" value="Cyclophilin-like_dom_sf"/>
</dbReference>
<dbReference type="GO" id="GO:0006457">
    <property type="term" value="P:protein folding"/>
    <property type="evidence" value="ECO:0007669"/>
    <property type="project" value="InterPro"/>
</dbReference>
<keyword evidence="3 4" id="KW-0413">Isomerase</keyword>
<dbReference type="PANTHER" id="PTHR11071">
    <property type="entry name" value="PEPTIDYL-PROLYL CIS-TRANS ISOMERASE"/>
    <property type="match status" value="1"/>
</dbReference>
<evidence type="ECO:0000313" key="7">
    <source>
        <dbReference type="Proteomes" id="UP000094112"/>
    </source>
</evidence>
<dbReference type="InterPro" id="IPR002130">
    <property type="entry name" value="Cyclophilin-type_PPIase_dom"/>
</dbReference>
<dbReference type="FunFam" id="2.40.100.10:FF:000001">
    <property type="entry name" value="Peptidyl-prolyl cis-trans isomerase"/>
    <property type="match status" value="1"/>
</dbReference>
<reference evidence="6 7" key="1">
    <citation type="journal article" date="2016" name="Proc. Natl. Acad. Sci. U.S.A.">
        <title>Comparative genomics of biotechnologically important yeasts.</title>
        <authorList>
            <person name="Riley R."/>
            <person name="Haridas S."/>
            <person name="Wolfe K.H."/>
            <person name="Lopes M.R."/>
            <person name="Hittinger C.T."/>
            <person name="Goeker M."/>
            <person name="Salamov A.A."/>
            <person name="Wisecaver J.H."/>
            <person name="Long T.M."/>
            <person name="Calvey C.H."/>
            <person name="Aerts A.L."/>
            <person name="Barry K.W."/>
            <person name="Choi C."/>
            <person name="Clum A."/>
            <person name="Coughlan A.Y."/>
            <person name="Deshpande S."/>
            <person name="Douglass A.P."/>
            <person name="Hanson S.J."/>
            <person name="Klenk H.-P."/>
            <person name="LaButti K.M."/>
            <person name="Lapidus A."/>
            <person name="Lindquist E.A."/>
            <person name="Lipzen A.M."/>
            <person name="Meier-Kolthoff J.P."/>
            <person name="Ohm R.A."/>
            <person name="Otillar R.P."/>
            <person name="Pangilinan J.L."/>
            <person name="Peng Y."/>
            <person name="Rokas A."/>
            <person name="Rosa C.A."/>
            <person name="Scheuner C."/>
            <person name="Sibirny A.A."/>
            <person name="Slot J.C."/>
            <person name="Stielow J.B."/>
            <person name="Sun H."/>
            <person name="Kurtzman C.P."/>
            <person name="Blackwell M."/>
            <person name="Grigoriev I.V."/>
            <person name="Jeffries T.W."/>
        </authorList>
    </citation>
    <scope>NUCLEOTIDE SEQUENCE [LARGE SCALE GENOMIC DNA]</scope>
    <source>
        <strain evidence="7">ATCC 58044 / CBS 1984 / NCYC 433 / NRRL Y-366-8</strain>
    </source>
</reference>
<evidence type="ECO:0000259" key="5">
    <source>
        <dbReference type="PROSITE" id="PS50072"/>
    </source>
</evidence>
<dbReference type="GO" id="GO:0005783">
    <property type="term" value="C:endoplasmic reticulum"/>
    <property type="evidence" value="ECO:0007669"/>
    <property type="project" value="TreeGrafter"/>
</dbReference>
<dbReference type="OrthoDB" id="193499at2759"/>
<dbReference type="EMBL" id="KV454209">
    <property type="protein sequence ID" value="ODQ61327.1"/>
    <property type="molecule type" value="Genomic_DNA"/>
</dbReference>
<keyword evidence="4" id="KW-0732">Signal</keyword>
<dbReference type="PROSITE" id="PS00170">
    <property type="entry name" value="CSA_PPIASE_1"/>
    <property type="match status" value="1"/>
</dbReference>
<dbReference type="GO" id="GO:0016018">
    <property type="term" value="F:cyclosporin A binding"/>
    <property type="evidence" value="ECO:0007669"/>
    <property type="project" value="TreeGrafter"/>
</dbReference>
<evidence type="ECO:0000313" key="6">
    <source>
        <dbReference type="EMBL" id="ODQ61327.1"/>
    </source>
</evidence>
<dbReference type="PROSITE" id="PS50072">
    <property type="entry name" value="CSA_PPIASE_2"/>
    <property type="match status" value="1"/>
</dbReference>
<dbReference type="GeneID" id="30201352"/>
<keyword evidence="7" id="KW-1185">Reference proteome</keyword>
<dbReference type="Proteomes" id="UP000094112">
    <property type="component" value="Unassembled WGS sequence"/>
</dbReference>
<dbReference type="EC" id="5.2.1.8" evidence="4"/>